<protein>
    <recommendedName>
        <fullName evidence="5">Peptidase S9 prolyl oligopeptidase catalytic domain-containing protein</fullName>
    </recommendedName>
</protein>
<feature type="domain" description="Peptidase S9 prolyl oligopeptidase catalytic" evidence="5">
    <location>
        <begin position="201"/>
        <end position="260"/>
    </location>
</feature>
<dbReference type="PANTHER" id="PTHR10272:SF0">
    <property type="entry name" value="PLATELET-ACTIVATING FACTOR ACETYLHYDROLASE"/>
    <property type="match status" value="1"/>
</dbReference>
<organism evidence="6 7">
    <name type="scientific">Kribbella hippodromi</name>
    <dbReference type="NCBI Taxonomy" id="434347"/>
    <lineage>
        <taxon>Bacteria</taxon>
        <taxon>Bacillati</taxon>
        <taxon>Actinomycetota</taxon>
        <taxon>Actinomycetes</taxon>
        <taxon>Propionibacteriales</taxon>
        <taxon>Kribbellaceae</taxon>
        <taxon>Kribbella</taxon>
    </lineage>
</organism>
<accession>A0ABP4P568</accession>
<feature type="chain" id="PRO_5047476086" description="Peptidase S9 prolyl oligopeptidase catalytic domain-containing protein" evidence="4">
    <location>
        <begin position="25"/>
        <end position="370"/>
    </location>
</feature>
<evidence type="ECO:0000256" key="4">
    <source>
        <dbReference type="SAM" id="SignalP"/>
    </source>
</evidence>
<evidence type="ECO:0000256" key="1">
    <source>
        <dbReference type="ARBA" id="ARBA00022801"/>
    </source>
</evidence>
<keyword evidence="2" id="KW-0442">Lipid degradation</keyword>
<name>A0ABP4P568_9ACTN</name>
<feature type="signal peptide" evidence="4">
    <location>
        <begin position="1"/>
        <end position="24"/>
    </location>
</feature>
<dbReference type="InterPro" id="IPR001375">
    <property type="entry name" value="Peptidase_S9_cat"/>
</dbReference>
<dbReference type="SUPFAM" id="SSF53474">
    <property type="entry name" value="alpha/beta-Hydrolases"/>
    <property type="match status" value="1"/>
</dbReference>
<evidence type="ECO:0000256" key="2">
    <source>
        <dbReference type="ARBA" id="ARBA00022963"/>
    </source>
</evidence>
<dbReference type="PANTHER" id="PTHR10272">
    <property type="entry name" value="PLATELET-ACTIVATING FACTOR ACETYLHYDROLASE"/>
    <property type="match status" value="1"/>
</dbReference>
<dbReference type="Pfam" id="PF03403">
    <property type="entry name" value="PAF-AH_p_II"/>
    <property type="match status" value="1"/>
</dbReference>
<proteinExistence type="predicted"/>
<gene>
    <name evidence="6" type="ORF">GCM10009804_33360</name>
</gene>
<keyword evidence="4" id="KW-0732">Signal</keyword>
<sequence length="370" mass="39905">MRRRTFLTTTAGAVAAAIPLQASAATTDLKLRLPAPTGPWRVGTTTRALTDTDRKDPWNGAATRELALTVFYPASGVRGHCRGPQLAPAGAEVFKGLDAGLLHPELPTSGVNWAATLTHSYVDAPAAPGRRPTLLYSPGGADPRTIGTSVAEDLASHGFIVVTVDHPGEASEVVFPDGRLRVIEIAPDVQTDPVQSRIMMDTRFADLRFVLDHLSDLHLPIDLRRVGCYGHSAGGATAAVALEHPLVRAAINLEGYLDTLDGELYPIAQHGTEKPLLLAGTDGFRDARFDRTWSALMAHGGPVRRVQLSRANHWIWTDYAAFAPQLQHAGLMTTAARTKLVGTAPHASHTVRRLIREFFLNPKAPKLYSK</sequence>
<keyword evidence="3" id="KW-0443">Lipid metabolism</keyword>
<evidence type="ECO:0000313" key="6">
    <source>
        <dbReference type="EMBL" id="GAA1574030.1"/>
    </source>
</evidence>
<comment type="caution">
    <text evidence="6">The sequence shown here is derived from an EMBL/GenBank/DDBJ whole genome shotgun (WGS) entry which is preliminary data.</text>
</comment>
<dbReference type="RefSeq" id="WP_344234441.1">
    <property type="nucleotide sequence ID" value="NZ_BAAAPH010000009.1"/>
</dbReference>
<dbReference type="Proteomes" id="UP001501705">
    <property type="component" value="Unassembled WGS sequence"/>
</dbReference>
<evidence type="ECO:0000259" key="5">
    <source>
        <dbReference type="Pfam" id="PF00326"/>
    </source>
</evidence>
<evidence type="ECO:0000256" key="3">
    <source>
        <dbReference type="ARBA" id="ARBA00023098"/>
    </source>
</evidence>
<dbReference type="Gene3D" id="3.40.50.1820">
    <property type="entry name" value="alpha/beta hydrolase"/>
    <property type="match status" value="1"/>
</dbReference>
<dbReference type="InterPro" id="IPR029058">
    <property type="entry name" value="AB_hydrolase_fold"/>
</dbReference>
<dbReference type="EMBL" id="BAAAPH010000009">
    <property type="protein sequence ID" value="GAA1574030.1"/>
    <property type="molecule type" value="Genomic_DNA"/>
</dbReference>
<keyword evidence="1" id="KW-0378">Hydrolase</keyword>
<evidence type="ECO:0000313" key="7">
    <source>
        <dbReference type="Proteomes" id="UP001501705"/>
    </source>
</evidence>
<reference evidence="7" key="1">
    <citation type="journal article" date="2019" name="Int. J. Syst. Evol. Microbiol.">
        <title>The Global Catalogue of Microorganisms (GCM) 10K type strain sequencing project: providing services to taxonomists for standard genome sequencing and annotation.</title>
        <authorList>
            <consortium name="The Broad Institute Genomics Platform"/>
            <consortium name="The Broad Institute Genome Sequencing Center for Infectious Disease"/>
            <person name="Wu L."/>
            <person name="Ma J."/>
        </authorList>
    </citation>
    <scope>NUCLEOTIDE SEQUENCE [LARGE SCALE GENOMIC DNA]</scope>
    <source>
        <strain evidence="7">JCM 15572</strain>
    </source>
</reference>
<dbReference type="Pfam" id="PF00326">
    <property type="entry name" value="Peptidase_S9"/>
    <property type="match status" value="1"/>
</dbReference>
<keyword evidence="7" id="KW-1185">Reference proteome</keyword>